<dbReference type="PIRSF" id="PIRSF000429">
    <property type="entry name" value="Ac-CoA_Ac_transf"/>
    <property type="match status" value="1"/>
</dbReference>
<dbReference type="PANTHER" id="PTHR42870:SF1">
    <property type="entry name" value="NON-SPECIFIC LIPID-TRANSFER PROTEIN-LIKE 2"/>
    <property type="match status" value="1"/>
</dbReference>
<dbReference type="InterPro" id="IPR002155">
    <property type="entry name" value="Thiolase"/>
</dbReference>
<dbReference type="Pfam" id="PF22691">
    <property type="entry name" value="Thiolase_C_1"/>
    <property type="match status" value="1"/>
</dbReference>
<evidence type="ECO:0000313" key="3">
    <source>
        <dbReference type="Proteomes" id="UP000664288"/>
    </source>
</evidence>
<dbReference type="Proteomes" id="UP000664288">
    <property type="component" value="Unassembled WGS sequence"/>
</dbReference>
<organism evidence="2 3">
    <name type="scientific">Jiella sonneratiae</name>
    <dbReference type="NCBI Taxonomy" id="2816856"/>
    <lineage>
        <taxon>Bacteria</taxon>
        <taxon>Pseudomonadati</taxon>
        <taxon>Pseudomonadota</taxon>
        <taxon>Alphaproteobacteria</taxon>
        <taxon>Hyphomicrobiales</taxon>
        <taxon>Aurantimonadaceae</taxon>
        <taxon>Jiella</taxon>
    </lineage>
</organism>
<reference evidence="2 3" key="1">
    <citation type="submission" date="2021-03" db="EMBL/GenBank/DDBJ databases">
        <title>Whole genome sequence of Jiella sp. MQZ13P-4.</title>
        <authorList>
            <person name="Tuo L."/>
        </authorList>
    </citation>
    <scope>NUCLEOTIDE SEQUENCE [LARGE SCALE GENOMIC DNA]</scope>
    <source>
        <strain evidence="2 3">MQZ13P-4</strain>
    </source>
</reference>
<dbReference type="PANTHER" id="PTHR42870">
    <property type="entry name" value="ACETYL-COA C-ACETYLTRANSFERASE"/>
    <property type="match status" value="1"/>
</dbReference>
<evidence type="ECO:0000259" key="1">
    <source>
        <dbReference type="Pfam" id="PF22691"/>
    </source>
</evidence>
<dbReference type="Gene3D" id="3.40.47.10">
    <property type="match status" value="1"/>
</dbReference>
<feature type="domain" description="Thiolase C-terminal" evidence="1">
    <location>
        <begin position="238"/>
        <end position="381"/>
    </location>
</feature>
<dbReference type="EMBL" id="JAFMPY010000010">
    <property type="protein sequence ID" value="MBO0904255.1"/>
    <property type="molecule type" value="Genomic_DNA"/>
</dbReference>
<keyword evidence="3" id="KW-1185">Reference proteome</keyword>
<dbReference type="RefSeq" id="WP_207350903.1">
    <property type="nucleotide sequence ID" value="NZ_JAFMPY010000010.1"/>
</dbReference>
<sequence>MSRSKAALVGIGELKPTRRTEGESTLGMLARCSALAIADAGLDKDAIDGLLVGPQVGETPQHVPATVSEYLGLAPTMSNLVDLGGASGPGMIWRAAAAIGAGMCETVLCVLGNHRNPEAPRSPNRNPIREFDVPFGASGANVSYALLMQAHMAAYGSRAEDFALVASRARANAQHNPDAIFYGQPASVEDVLASPMIASPLHLFEIVMPVAGAEAVIVTAAKVARERGQKAVHLLGAGEKITHRAVSQAPSLTSGPLKPAMARAFAQSGTAARQMSLLSLYDCYTIMVAATIEDAGLAPPGGFGGFVREQDFGPDGRYPLNTHGGQLGFGQPDLAGGMTHVVEAVRQLRGTAEGRQIRDPKLALVTGNGATMSEAVALVLGADE</sequence>
<proteinExistence type="predicted"/>
<gene>
    <name evidence="2" type="ORF">J1C47_11435</name>
</gene>
<comment type="caution">
    <text evidence="2">The sequence shown here is derived from an EMBL/GenBank/DDBJ whole genome shotgun (WGS) entry which is preliminary data.</text>
</comment>
<dbReference type="CDD" id="cd00829">
    <property type="entry name" value="SCP-x_thiolase"/>
    <property type="match status" value="1"/>
</dbReference>
<dbReference type="InterPro" id="IPR016039">
    <property type="entry name" value="Thiolase-like"/>
</dbReference>
<evidence type="ECO:0000313" key="2">
    <source>
        <dbReference type="EMBL" id="MBO0904255.1"/>
    </source>
</evidence>
<accession>A0ABS3J542</accession>
<dbReference type="SUPFAM" id="SSF53901">
    <property type="entry name" value="Thiolase-like"/>
    <property type="match status" value="2"/>
</dbReference>
<name>A0ABS3J542_9HYPH</name>
<dbReference type="InterPro" id="IPR055140">
    <property type="entry name" value="Thiolase_C_2"/>
</dbReference>
<protein>
    <submittedName>
        <fullName evidence="2">Thiolase family protein</fullName>
    </submittedName>
</protein>